<accession>A0A9P6FZG4</accession>
<feature type="chain" id="PRO_5040346078" description="LysM domain-containing protein" evidence="2">
    <location>
        <begin position="23"/>
        <end position="173"/>
    </location>
</feature>
<feature type="signal peptide" evidence="2">
    <location>
        <begin position="1"/>
        <end position="22"/>
    </location>
</feature>
<evidence type="ECO:0000313" key="3">
    <source>
        <dbReference type="EMBL" id="KAF9584428.1"/>
    </source>
</evidence>
<keyword evidence="4" id="KW-1185">Reference proteome</keyword>
<reference evidence="3" key="1">
    <citation type="journal article" date="2020" name="Fungal Divers.">
        <title>Resolving the Mortierellaceae phylogeny through synthesis of multi-gene phylogenetics and phylogenomics.</title>
        <authorList>
            <person name="Vandepol N."/>
            <person name="Liber J."/>
            <person name="Desiro A."/>
            <person name="Na H."/>
            <person name="Kennedy M."/>
            <person name="Barry K."/>
            <person name="Grigoriev I.V."/>
            <person name="Miller A.N."/>
            <person name="O'Donnell K."/>
            <person name="Stajich J.E."/>
            <person name="Bonito G."/>
        </authorList>
    </citation>
    <scope>NUCLEOTIDE SEQUENCE</scope>
    <source>
        <strain evidence="3">KOD1015</strain>
    </source>
</reference>
<proteinExistence type="predicted"/>
<feature type="compositionally biased region" description="Basic and acidic residues" evidence="1">
    <location>
        <begin position="144"/>
        <end position="161"/>
    </location>
</feature>
<dbReference type="Gene3D" id="3.10.350.10">
    <property type="entry name" value="LysM domain"/>
    <property type="match status" value="1"/>
</dbReference>
<dbReference type="AlphaFoldDB" id="A0A9P6FZG4"/>
<evidence type="ECO:0000256" key="1">
    <source>
        <dbReference type="SAM" id="MobiDB-lite"/>
    </source>
</evidence>
<name>A0A9P6FZG4_9FUNG</name>
<protein>
    <recommendedName>
        <fullName evidence="5">LysM domain-containing protein</fullName>
    </recommendedName>
</protein>
<feature type="compositionally biased region" description="Polar residues" evidence="1">
    <location>
        <begin position="104"/>
        <end position="113"/>
    </location>
</feature>
<dbReference type="EMBL" id="JAABOA010000414">
    <property type="protein sequence ID" value="KAF9584428.1"/>
    <property type="molecule type" value="Genomic_DNA"/>
</dbReference>
<dbReference type="Proteomes" id="UP000780801">
    <property type="component" value="Unassembled WGS sequence"/>
</dbReference>
<feature type="compositionally biased region" description="Low complexity" evidence="1">
    <location>
        <begin position="120"/>
        <end position="142"/>
    </location>
</feature>
<keyword evidence="2" id="KW-0732">Signal</keyword>
<evidence type="ECO:0000256" key="2">
    <source>
        <dbReference type="SAM" id="SignalP"/>
    </source>
</evidence>
<dbReference type="OrthoDB" id="5985073at2759"/>
<sequence length="173" mass="18374">MKLSIAASVCLASILVSYQVTAKPSKSIPGCLREAKVLPPDEQELKEGCITFAQIHGTTFENLLLWNKGLHENCDNLDVDNDICVEGPVAEAASATKDHKSKPKTQSTGSSPKSARPLYPKVQQPEAAAAAAKSESATTVAADPKPETAKAEPKSKSHHESTASNILPFAHLF</sequence>
<evidence type="ECO:0000313" key="4">
    <source>
        <dbReference type="Proteomes" id="UP000780801"/>
    </source>
</evidence>
<gene>
    <name evidence="3" type="ORF">BGW38_006476</name>
</gene>
<dbReference type="InterPro" id="IPR036779">
    <property type="entry name" value="LysM_dom_sf"/>
</dbReference>
<evidence type="ECO:0008006" key="5">
    <source>
        <dbReference type="Google" id="ProtNLM"/>
    </source>
</evidence>
<organism evidence="3 4">
    <name type="scientific">Lunasporangiospora selenospora</name>
    <dbReference type="NCBI Taxonomy" id="979761"/>
    <lineage>
        <taxon>Eukaryota</taxon>
        <taxon>Fungi</taxon>
        <taxon>Fungi incertae sedis</taxon>
        <taxon>Mucoromycota</taxon>
        <taxon>Mortierellomycotina</taxon>
        <taxon>Mortierellomycetes</taxon>
        <taxon>Mortierellales</taxon>
        <taxon>Mortierellaceae</taxon>
        <taxon>Lunasporangiospora</taxon>
    </lineage>
</organism>
<feature type="region of interest" description="Disordered" evidence="1">
    <location>
        <begin position="92"/>
        <end position="173"/>
    </location>
</feature>
<comment type="caution">
    <text evidence="3">The sequence shown here is derived from an EMBL/GenBank/DDBJ whole genome shotgun (WGS) entry which is preliminary data.</text>
</comment>